<dbReference type="InterPro" id="IPR015413">
    <property type="entry name" value="Methionyl/Leucyl_tRNA_Synth"/>
</dbReference>
<evidence type="ECO:0000256" key="1">
    <source>
        <dbReference type="ARBA" id="ARBA00005594"/>
    </source>
</evidence>
<keyword evidence="3 10" id="KW-0436">Ligase</keyword>
<dbReference type="OrthoDB" id="24670at2759"/>
<dbReference type="RefSeq" id="XP_016639400.1">
    <property type="nucleotide sequence ID" value="XM_016790890.1"/>
</dbReference>
<dbReference type="InterPro" id="IPR009080">
    <property type="entry name" value="tRNAsynth_Ia_anticodon-bd"/>
</dbReference>
<dbReference type="SUPFAM" id="SSF52374">
    <property type="entry name" value="Nucleotidylyl transferase"/>
    <property type="match status" value="1"/>
</dbReference>
<comment type="catalytic activity">
    <reaction evidence="8">
        <text>tRNA(Met) + L-methionine + ATP = L-methionyl-tRNA(Met) + AMP + diphosphate</text>
        <dbReference type="Rhea" id="RHEA:13481"/>
        <dbReference type="Rhea" id="RHEA-COMP:9667"/>
        <dbReference type="Rhea" id="RHEA-COMP:9698"/>
        <dbReference type="ChEBI" id="CHEBI:30616"/>
        <dbReference type="ChEBI" id="CHEBI:33019"/>
        <dbReference type="ChEBI" id="CHEBI:57844"/>
        <dbReference type="ChEBI" id="CHEBI:78442"/>
        <dbReference type="ChEBI" id="CHEBI:78530"/>
        <dbReference type="ChEBI" id="CHEBI:456215"/>
        <dbReference type="EC" id="6.1.1.10"/>
    </reaction>
</comment>
<evidence type="ECO:0000256" key="6">
    <source>
        <dbReference type="ARBA" id="ARBA00022917"/>
    </source>
</evidence>
<comment type="similarity">
    <text evidence="1 10">Belongs to the class-I aminoacyl-tRNA synthetase family.</text>
</comment>
<dbReference type="Gene3D" id="3.40.630.30">
    <property type="match status" value="1"/>
</dbReference>
<dbReference type="InterPro" id="IPR014729">
    <property type="entry name" value="Rossmann-like_a/b/a_fold"/>
</dbReference>
<dbReference type="Pfam" id="PF09334">
    <property type="entry name" value="tRNA-synt_1g"/>
    <property type="match status" value="1"/>
</dbReference>
<gene>
    <name evidence="14" type="ORF">SAPIO_CDS9516</name>
</gene>
<evidence type="ECO:0000256" key="3">
    <source>
        <dbReference type="ARBA" id="ARBA00022598"/>
    </source>
</evidence>
<dbReference type="CDD" id="cd00814">
    <property type="entry name" value="MetRS_core"/>
    <property type="match status" value="1"/>
</dbReference>
<dbReference type="OMA" id="TFIVCEP"/>
<dbReference type="AlphaFoldDB" id="A0A084FWY9"/>
<feature type="compositionally biased region" description="Acidic residues" evidence="11">
    <location>
        <begin position="585"/>
        <end position="594"/>
    </location>
</feature>
<dbReference type="EMBL" id="JOWA01000143">
    <property type="protein sequence ID" value="KEZ39601.1"/>
    <property type="molecule type" value="Genomic_DNA"/>
</dbReference>
<dbReference type="GO" id="GO:0016747">
    <property type="term" value="F:acyltransferase activity, transferring groups other than amino-acyl groups"/>
    <property type="evidence" value="ECO:0007669"/>
    <property type="project" value="InterPro"/>
</dbReference>
<evidence type="ECO:0000256" key="4">
    <source>
        <dbReference type="ARBA" id="ARBA00022741"/>
    </source>
</evidence>
<reference evidence="14 15" key="1">
    <citation type="journal article" date="2014" name="Genome Announc.">
        <title>Draft genome sequence of the pathogenic fungus Scedosporium apiospermum.</title>
        <authorList>
            <person name="Vandeputte P."/>
            <person name="Ghamrawi S."/>
            <person name="Rechenmann M."/>
            <person name="Iltis A."/>
            <person name="Giraud S."/>
            <person name="Fleury M."/>
            <person name="Thornton C."/>
            <person name="Delhaes L."/>
            <person name="Meyer W."/>
            <person name="Papon N."/>
            <person name="Bouchara J.P."/>
        </authorList>
    </citation>
    <scope>NUCLEOTIDE SEQUENCE [LARGE SCALE GENOMIC DNA]</scope>
    <source>
        <strain evidence="14 15">IHEM 14462</strain>
    </source>
</reference>
<comment type="caution">
    <text evidence="14">The sequence shown here is derived from an EMBL/GenBank/DDBJ whole genome shotgun (WGS) entry which is preliminary data.</text>
</comment>
<dbReference type="Gene3D" id="3.40.50.620">
    <property type="entry name" value="HUPs"/>
    <property type="match status" value="1"/>
</dbReference>
<dbReference type="PANTHER" id="PTHR43326:SF1">
    <property type="entry name" value="METHIONINE--TRNA LIGASE, MITOCHONDRIAL"/>
    <property type="match status" value="1"/>
</dbReference>
<keyword evidence="4 10" id="KW-0547">Nucleotide-binding</keyword>
<protein>
    <recommendedName>
        <fullName evidence="9">Probable methionine--tRNA ligase, mitochondrial</fullName>
        <ecNumber evidence="2">6.1.1.10</ecNumber>
    </recommendedName>
</protein>
<dbReference type="Gene3D" id="2.170.220.10">
    <property type="match status" value="1"/>
</dbReference>
<feature type="domain" description="Methionyl/Leucyl tRNA synthetase" evidence="12">
    <location>
        <begin position="56"/>
        <end position="423"/>
    </location>
</feature>
<dbReference type="GO" id="GO:0004825">
    <property type="term" value="F:methionine-tRNA ligase activity"/>
    <property type="evidence" value="ECO:0007669"/>
    <property type="project" value="UniProtKB-EC"/>
</dbReference>
<dbReference type="InterPro" id="IPR014758">
    <property type="entry name" value="Met-tRNA_synth"/>
</dbReference>
<evidence type="ECO:0000313" key="15">
    <source>
        <dbReference type="Proteomes" id="UP000028545"/>
    </source>
</evidence>
<dbReference type="InterPro" id="IPR000182">
    <property type="entry name" value="GNAT_dom"/>
</dbReference>
<dbReference type="GO" id="GO:0006431">
    <property type="term" value="P:methionyl-tRNA aminoacylation"/>
    <property type="evidence" value="ECO:0007669"/>
    <property type="project" value="InterPro"/>
</dbReference>
<dbReference type="SUPFAM" id="SSF47323">
    <property type="entry name" value="Anticodon-binding domain of a subclass of class I aminoacyl-tRNA synthetases"/>
    <property type="match status" value="1"/>
</dbReference>
<dbReference type="HOGENOM" id="CLU_009710_5_2_1"/>
<proteinExistence type="inferred from homology"/>
<dbReference type="GeneID" id="27728588"/>
<feature type="compositionally biased region" description="Basic residues" evidence="11">
    <location>
        <begin position="600"/>
        <end position="614"/>
    </location>
</feature>
<dbReference type="InterPro" id="IPR033911">
    <property type="entry name" value="MetRS_core"/>
</dbReference>
<evidence type="ECO:0000259" key="13">
    <source>
        <dbReference type="Pfam" id="PF13302"/>
    </source>
</evidence>
<evidence type="ECO:0000256" key="10">
    <source>
        <dbReference type="RuleBase" id="RU363039"/>
    </source>
</evidence>
<keyword evidence="15" id="KW-1185">Reference proteome</keyword>
<evidence type="ECO:0000256" key="9">
    <source>
        <dbReference type="ARBA" id="ARBA00068817"/>
    </source>
</evidence>
<dbReference type="GO" id="GO:0005524">
    <property type="term" value="F:ATP binding"/>
    <property type="evidence" value="ECO:0007669"/>
    <property type="project" value="UniProtKB-KW"/>
</dbReference>
<dbReference type="KEGG" id="sapo:SAPIO_CDS9516"/>
<dbReference type="Proteomes" id="UP000028545">
    <property type="component" value="Unassembled WGS sequence"/>
</dbReference>
<evidence type="ECO:0000256" key="5">
    <source>
        <dbReference type="ARBA" id="ARBA00022840"/>
    </source>
</evidence>
<dbReference type="GO" id="GO:0005739">
    <property type="term" value="C:mitochondrion"/>
    <property type="evidence" value="ECO:0007669"/>
    <property type="project" value="UniProtKB-ARBA"/>
</dbReference>
<evidence type="ECO:0000256" key="11">
    <source>
        <dbReference type="SAM" id="MobiDB-lite"/>
    </source>
</evidence>
<keyword evidence="7 10" id="KW-0030">Aminoacyl-tRNA synthetase</keyword>
<dbReference type="Pfam" id="PF13302">
    <property type="entry name" value="Acetyltransf_3"/>
    <property type="match status" value="1"/>
</dbReference>
<keyword evidence="6 10" id="KW-0648">Protein biosynthesis</keyword>
<dbReference type="InterPro" id="IPR023457">
    <property type="entry name" value="Met-tRNA_synth_2"/>
</dbReference>
<evidence type="ECO:0000256" key="8">
    <source>
        <dbReference type="ARBA" id="ARBA00047364"/>
    </source>
</evidence>
<dbReference type="VEuPathDB" id="FungiDB:SAPIO_CDS9516"/>
<feature type="region of interest" description="Disordered" evidence="11">
    <location>
        <begin position="563"/>
        <end position="623"/>
    </location>
</feature>
<evidence type="ECO:0000313" key="14">
    <source>
        <dbReference type="EMBL" id="KEZ39601.1"/>
    </source>
</evidence>
<dbReference type="Gene3D" id="1.10.730.10">
    <property type="entry name" value="Isoleucyl-tRNA Synthetase, Domain 1"/>
    <property type="match status" value="1"/>
</dbReference>
<dbReference type="FunFam" id="2.170.220.10:FF:000001">
    <property type="entry name" value="methionine--tRNA ligase, mitochondrial"/>
    <property type="match status" value="1"/>
</dbReference>
<dbReference type="PRINTS" id="PR01041">
    <property type="entry name" value="TRNASYNTHMET"/>
</dbReference>
<dbReference type="SUPFAM" id="SSF55729">
    <property type="entry name" value="Acyl-CoA N-acyltransferases (Nat)"/>
    <property type="match status" value="1"/>
</dbReference>
<name>A0A084FWY9_PSEDA</name>
<accession>A0A084FWY9</accession>
<evidence type="ECO:0000256" key="7">
    <source>
        <dbReference type="ARBA" id="ARBA00023146"/>
    </source>
</evidence>
<feature type="domain" description="N-acetyltransferase" evidence="13">
    <location>
        <begin position="626"/>
        <end position="788"/>
    </location>
</feature>
<sequence length="845" mass="95283">MQLLRIPAQCRILSRHQSRALPARISRASIPNACRHAFLQRRFQSSAIEAGEKPFYATTPIFYVNASPHIGHAHSMVLADVFKRWATLQGKRAILCTGTDEHGMKIQRAATKAGHPPKDFCDTYAQKFREIADSLTLSEHDFIRTTDAHHVAAVQQFWKELNDRDLIYETTHKGWYSVSDECFYPESMIQRSFVPETGKVIWSAVESGSEVEWVEEKNYHFRMTAFRDQLLEFYRANPDWITPQHKMKEVVSWVENNLEDLSISRPSNRLSWGIPVPDDPSQTVYVWVDALINYISNTGYPNWTPEIMRERGWPADVHVIGKDILRFHGVYWPALLLALDLPLPKHLLTHAHWTIGGRKISKSAGNGVSPIFAVDRFGPDTIRFFLMRKGAIRDDSLFENGEVARVYRTDLAGTFGNLLSRVMKTKRWSVVLAVQTETAKGSDTEPCPLGLETLREKVAAEMDALRPDKALALIMDTLTEANKYMSQTEPWNLCSAAAKQDPANLARLSYVIFTLAESFRISSILLLPYMPERASEALDRLGVDPEKRTFEYAVRGADNTYGMSRKPRAELKGSTGSLFPPLGDEFPEEDGEPLVEDRKARKGKREGKKSRGKGKREIQELTASEPLSLEEEYENQISWRQSADKLTFIICLPRDASNGGEKAEVGKDDAEERMLGDINFFLYDDNEDEDDEAEESADPARGGRKERKVFGEVDIMIAESAQRGQGLGRAALRAFLAFIRTNLERILAEYAGAFCQGKVEEVRLTKLVAKIKERNVSSRALFKSLGFVEVGAANYFGEIEMVLEGFTKGHWDLEEEERLELRKLASANPSPPGVVVALATNAGPE</sequence>
<dbReference type="EC" id="6.1.1.10" evidence="2"/>
<evidence type="ECO:0000256" key="2">
    <source>
        <dbReference type="ARBA" id="ARBA00012838"/>
    </source>
</evidence>
<organism evidence="14 15">
    <name type="scientific">Pseudallescheria apiosperma</name>
    <name type="common">Scedosporium apiospermum</name>
    <dbReference type="NCBI Taxonomy" id="563466"/>
    <lineage>
        <taxon>Eukaryota</taxon>
        <taxon>Fungi</taxon>
        <taxon>Dikarya</taxon>
        <taxon>Ascomycota</taxon>
        <taxon>Pezizomycotina</taxon>
        <taxon>Sordariomycetes</taxon>
        <taxon>Hypocreomycetidae</taxon>
        <taxon>Microascales</taxon>
        <taxon>Microascaceae</taxon>
        <taxon>Scedosporium</taxon>
    </lineage>
</organism>
<evidence type="ECO:0000259" key="12">
    <source>
        <dbReference type="Pfam" id="PF09334"/>
    </source>
</evidence>
<dbReference type="NCBIfam" id="TIGR00398">
    <property type="entry name" value="metG"/>
    <property type="match status" value="1"/>
</dbReference>
<keyword evidence="5 10" id="KW-0067">ATP-binding</keyword>
<dbReference type="InterPro" id="IPR016181">
    <property type="entry name" value="Acyl_CoA_acyltransferase"/>
</dbReference>
<dbReference type="PANTHER" id="PTHR43326">
    <property type="entry name" value="METHIONYL-TRNA SYNTHETASE"/>
    <property type="match status" value="1"/>
</dbReference>